<evidence type="ECO:0000256" key="1">
    <source>
        <dbReference type="SAM" id="MobiDB-lite"/>
    </source>
</evidence>
<reference evidence="2 3" key="1">
    <citation type="submission" date="2014-09" db="EMBL/GenBank/DDBJ databases">
        <authorList>
            <person name="Magalhaes I.L.F."/>
            <person name="Oliveira U."/>
            <person name="Santos F.R."/>
            <person name="Vidigal T.H.D.A."/>
            <person name="Brescovit A.D."/>
            <person name="Santos A.J."/>
        </authorList>
    </citation>
    <scope>NUCLEOTIDE SEQUENCE [LARGE SCALE GENOMIC DNA]</scope>
</reference>
<sequence length="60" mass="7181">MSIDCHTVNLKQAERDTHGRRRDNSCEKERRRWHIAELEANSEWLADSLSQFRQNKKGEL</sequence>
<proteinExistence type="predicted"/>
<organism evidence="2 3">
    <name type="scientific">Ceraceosorus bombacis</name>
    <dbReference type="NCBI Taxonomy" id="401625"/>
    <lineage>
        <taxon>Eukaryota</taxon>
        <taxon>Fungi</taxon>
        <taxon>Dikarya</taxon>
        <taxon>Basidiomycota</taxon>
        <taxon>Ustilaginomycotina</taxon>
        <taxon>Exobasidiomycetes</taxon>
        <taxon>Ceraceosorales</taxon>
        <taxon>Ceraceosoraceae</taxon>
        <taxon>Ceraceosorus</taxon>
    </lineage>
</organism>
<feature type="region of interest" description="Disordered" evidence="1">
    <location>
        <begin position="1"/>
        <end position="26"/>
    </location>
</feature>
<dbReference type="AlphaFoldDB" id="A0A0P1BTT9"/>
<accession>A0A0P1BTT9</accession>
<name>A0A0P1BTT9_9BASI</name>
<dbReference type="EMBL" id="CCYA01000389">
    <property type="protein sequence ID" value="CEH19495.1"/>
    <property type="molecule type" value="Genomic_DNA"/>
</dbReference>
<keyword evidence="3" id="KW-1185">Reference proteome</keyword>
<protein>
    <submittedName>
        <fullName evidence="2">Uncharacterized protein</fullName>
    </submittedName>
</protein>
<evidence type="ECO:0000313" key="3">
    <source>
        <dbReference type="Proteomes" id="UP000054845"/>
    </source>
</evidence>
<evidence type="ECO:0000313" key="2">
    <source>
        <dbReference type="EMBL" id="CEH19495.1"/>
    </source>
</evidence>
<dbReference type="Proteomes" id="UP000054845">
    <property type="component" value="Unassembled WGS sequence"/>
</dbReference>
<feature type="compositionally biased region" description="Basic and acidic residues" evidence="1">
    <location>
        <begin position="12"/>
        <end position="26"/>
    </location>
</feature>